<feature type="region of interest" description="Disordered" evidence="1">
    <location>
        <begin position="745"/>
        <end position="766"/>
    </location>
</feature>
<dbReference type="KEGG" id="cci:CC1G_09418"/>
<feature type="region of interest" description="Disordered" evidence="1">
    <location>
        <begin position="983"/>
        <end position="1004"/>
    </location>
</feature>
<dbReference type="RefSeq" id="XP_001834004.2">
    <property type="nucleotide sequence ID" value="XM_001833952.2"/>
</dbReference>
<reference evidence="2 3" key="1">
    <citation type="journal article" date="2010" name="Proc. Natl. Acad. Sci. U.S.A.">
        <title>Insights into evolution of multicellular fungi from the assembled chromosomes of the mushroom Coprinopsis cinerea (Coprinus cinereus).</title>
        <authorList>
            <person name="Stajich J.E."/>
            <person name="Wilke S.K."/>
            <person name="Ahren D."/>
            <person name="Au C.H."/>
            <person name="Birren B.W."/>
            <person name="Borodovsky M."/>
            <person name="Burns C."/>
            <person name="Canback B."/>
            <person name="Casselton L.A."/>
            <person name="Cheng C.K."/>
            <person name="Deng J."/>
            <person name="Dietrich F.S."/>
            <person name="Fargo D.C."/>
            <person name="Farman M.L."/>
            <person name="Gathman A.C."/>
            <person name="Goldberg J."/>
            <person name="Guigo R."/>
            <person name="Hoegger P.J."/>
            <person name="Hooker J.B."/>
            <person name="Huggins A."/>
            <person name="James T.Y."/>
            <person name="Kamada T."/>
            <person name="Kilaru S."/>
            <person name="Kodira C."/>
            <person name="Kues U."/>
            <person name="Kupfer D."/>
            <person name="Kwan H.S."/>
            <person name="Lomsadze A."/>
            <person name="Li W."/>
            <person name="Lilly W.W."/>
            <person name="Ma L.J."/>
            <person name="Mackey A.J."/>
            <person name="Manning G."/>
            <person name="Martin F."/>
            <person name="Muraguchi H."/>
            <person name="Natvig D.O."/>
            <person name="Palmerini H."/>
            <person name="Ramesh M.A."/>
            <person name="Rehmeyer C.J."/>
            <person name="Roe B.A."/>
            <person name="Shenoy N."/>
            <person name="Stanke M."/>
            <person name="Ter-Hovhannisyan V."/>
            <person name="Tunlid A."/>
            <person name="Velagapudi R."/>
            <person name="Vision T.J."/>
            <person name="Zeng Q."/>
            <person name="Zolan M.E."/>
            <person name="Pukkila P.J."/>
        </authorList>
    </citation>
    <scope>NUCLEOTIDE SEQUENCE [LARGE SCALE GENOMIC DNA]</scope>
    <source>
        <strain evidence="3">Okayama-7 / 130 / ATCC MYA-4618 / FGSC 9003</strain>
    </source>
</reference>
<evidence type="ECO:0000313" key="2">
    <source>
        <dbReference type="EMBL" id="EAU87799.2"/>
    </source>
</evidence>
<dbReference type="STRING" id="240176.A8NII7"/>
<dbReference type="AlphaFoldDB" id="A8NII7"/>
<organism evidence="2 3">
    <name type="scientific">Coprinopsis cinerea (strain Okayama-7 / 130 / ATCC MYA-4618 / FGSC 9003)</name>
    <name type="common">Inky cap fungus</name>
    <name type="synonym">Hormographiella aspergillata</name>
    <dbReference type="NCBI Taxonomy" id="240176"/>
    <lineage>
        <taxon>Eukaryota</taxon>
        <taxon>Fungi</taxon>
        <taxon>Dikarya</taxon>
        <taxon>Basidiomycota</taxon>
        <taxon>Agaricomycotina</taxon>
        <taxon>Agaricomycetes</taxon>
        <taxon>Agaricomycetidae</taxon>
        <taxon>Agaricales</taxon>
        <taxon>Agaricineae</taxon>
        <taxon>Psathyrellaceae</taxon>
        <taxon>Coprinopsis</taxon>
    </lineage>
</organism>
<dbReference type="eggNOG" id="ENOG502RB5T">
    <property type="taxonomic scope" value="Eukaryota"/>
</dbReference>
<sequence length="1058" mass="119689">MRRMPAKFGSAKTAKNGGLGSEIPRHIGGSYGRFGQQIATVSSPTFASTRVGWMQCYSLLRRRLFLTKTANLFTTETNDPTWRLVSLLNRSQNVQNVPRYALTQHLKTARIPLEEYRYWEAQIHQIPRETVPPWVALHLLSSRQFSAAEAYDPLLDLVILNLPSLPKYLQSQILVLSAVHLASWGMAIPLRDLVDEFVKLGLVKTPVYPNLQAEPTLQHLVLDSNQSYDLYSNLFLRALSHIPAYSPPYHDSITSVFSQMTSNSFQANPETYSYLLGCSTSTSPPHTPSSYSAPLSIPLLDFLRTQMAISNITPLPEHNAAFKTFWTNLSKRVQSKDLSKISSRTRTRRPSVSRYPTRQRKAMPEDKTGNMPYQEAFSKLEREEFFTNVLKDEKSPLDPFWMEAEAEEVVEMENDAGDWEDGYQAQFAFLNDPALPVLNPAKVRTARSYIRLWERIVKRRRERRMPTLFPSGDTSITPHVKTNYELTQPLIRLLKVAAEDLSLDSGAFVALFRRLTVSPIFPPPESDARLPQFTRETRVLQPTLRSYVLLLRGLVLRKDWEQADRIWTFLYESGGFDFTLGDSTRYDFLPAVWQAGDSCLDGTTLKHREDEEEFIGIGLQLLNHQGLVRKSWEVLDAFVSYRRSTMPLEDPSPWISTSLLNTYLTSLRRAPSPISISREPEPINTFQLIFTVFDHSYTLFRVLPDVTTLNIVLQTAKDVRTWSEGSIRGQIAKIWKGFTTRKQAPQAAGWKLPRDSPSQEEAEQTTGQEIKRLLDHGASASNRPVTKAMTANATFWRSRRPEDTARDVFLQVMFGMGLAARPSSYPTTDDTKPEGPLALLTSIKSPARSVRESWDSAGGIVGLGVALPSLKLESFRWENRIRSGKGIWRWPAPPNSPTQASLPRTPRAYFPHLPLADSSLFDYLSLLATTPRTTEIPLLFAWAKYLGVRPSESTVALALVLWGEVSAESPLVEGLVKVGGRDRKASMGAKNPSSEGEIDGGDEAKISSTTRNIDEYTRFVLWLEDWLGVRQIPNERTLAKWRLIVKKMRMEGFPTTIV</sequence>
<name>A8NII7_COPC7</name>
<feature type="region of interest" description="Disordered" evidence="1">
    <location>
        <begin position="1"/>
        <end position="21"/>
    </location>
</feature>
<protein>
    <submittedName>
        <fullName evidence="2">Uncharacterized protein</fullName>
    </submittedName>
</protein>
<gene>
    <name evidence="2" type="ORF">CC1G_09418</name>
</gene>
<dbReference type="InParanoid" id="A8NII7"/>
<dbReference type="HOGENOM" id="CLU_289675_0_0_1"/>
<evidence type="ECO:0000313" key="3">
    <source>
        <dbReference type="Proteomes" id="UP000001861"/>
    </source>
</evidence>
<keyword evidence="3" id="KW-1185">Reference proteome</keyword>
<dbReference type="OrthoDB" id="185373at2759"/>
<evidence type="ECO:0000256" key="1">
    <source>
        <dbReference type="SAM" id="MobiDB-lite"/>
    </source>
</evidence>
<dbReference type="VEuPathDB" id="FungiDB:CC1G_09418"/>
<dbReference type="EMBL" id="AACS02000010">
    <property type="protein sequence ID" value="EAU87799.2"/>
    <property type="molecule type" value="Genomic_DNA"/>
</dbReference>
<proteinExistence type="predicted"/>
<dbReference type="OMA" id="WMRYLGV"/>
<feature type="compositionally biased region" description="Basic residues" evidence="1">
    <location>
        <begin position="343"/>
        <end position="361"/>
    </location>
</feature>
<dbReference type="GeneID" id="6010495"/>
<feature type="region of interest" description="Disordered" evidence="1">
    <location>
        <begin position="337"/>
        <end position="371"/>
    </location>
</feature>
<comment type="caution">
    <text evidence="2">The sequence shown here is derived from an EMBL/GenBank/DDBJ whole genome shotgun (WGS) entry which is preliminary data.</text>
</comment>
<dbReference type="Proteomes" id="UP000001861">
    <property type="component" value="Unassembled WGS sequence"/>
</dbReference>
<accession>A8NII7</accession>